<dbReference type="HOGENOM" id="CLU_056788_9_2_1"/>
<feature type="non-terminal residue" evidence="1">
    <location>
        <position position="122"/>
    </location>
</feature>
<dbReference type="STRING" id="1036808.A0A0C3AVI0"/>
<dbReference type="EMBL" id="KN822008">
    <property type="protein sequence ID" value="KIM68962.1"/>
    <property type="molecule type" value="Genomic_DNA"/>
</dbReference>
<name>A0A0C3AVI0_9AGAM</name>
<evidence type="ECO:0000313" key="1">
    <source>
        <dbReference type="EMBL" id="KIM68962.1"/>
    </source>
</evidence>
<reference evidence="2" key="2">
    <citation type="submission" date="2015-01" db="EMBL/GenBank/DDBJ databases">
        <title>Evolutionary Origins and Diversification of the Mycorrhizal Mutualists.</title>
        <authorList>
            <consortium name="DOE Joint Genome Institute"/>
            <consortium name="Mycorrhizal Genomics Consortium"/>
            <person name="Kohler A."/>
            <person name="Kuo A."/>
            <person name="Nagy L.G."/>
            <person name="Floudas D."/>
            <person name="Copeland A."/>
            <person name="Barry K.W."/>
            <person name="Cichocki N."/>
            <person name="Veneault-Fourrey C."/>
            <person name="LaButti K."/>
            <person name="Lindquist E.A."/>
            <person name="Lipzen A."/>
            <person name="Lundell T."/>
            <person name="Morin E."/>
            <person name="Murat C."/>
            <person name="Riley R."/>
            <person name="Ohm R."/>
            <person name="Sun H."/>
            <person name="Tunlid A."/>
            <person name="Henrissat B."/>
            <person name="Grigoriev I.V."/>
            <person name="Hibbett D.S."/>
            <person name="Martin F."/>
        </authorList>
    </citation>
    <scope>NUCLEOTIDE SEQUENCE [LARGE SCALE GENOMIC DNA]</scope>
    <source>
        <strain evidence="2">Foug A</strain>
    </source>
</reference>
<dbReference type="AlphaFoldDB" id="A0A0C3AVI0"/>
<protein>
    <recommendedName>
        <fullName evidence="3">Transposase Tc1-like domain-containing protein</fullName>
    </recommendedName>
</protein>
<dbReference type="Proteomes" id="UP000053989">
    <property type="component" value="Unassembled WGS sequence"/>
</dbReference>
<dbReference type="OrthoDB" id="3203937at2759"/>
<gene>
    <name evidence="1" type="ORF">SCLCIDRAFT_50548</name>
</gene>
<reference evidence="1 2" key="1">
    <citation type="submission" date="2014-04" db="EMBL/GenBank/DDBJ databases">
        <authorList>
            <consortium name="DOE Joint Genome Institute"/>
            <person name="Kuo A."/>
            <person name="Kohler A."/>
            <person name="Nagy L.G."/>
            <person name="Floudas D."/>
            <person name="Copeland A."/>
            <person name="Barry K.W."/>
            <person name="Cichocki N."/>
            <person name="Veneault-Fourrey C."/>
            <person name="LaButti K."/>
            <person name="Lindquist E.A."/>
            <person name="Lipzen A."/>
            <person name="Lundell T."/>
            <person name="Morin E."/>
            <person name="Murat C."/>
            <person name="Sun H."/>
            <person name="Tunlid A."/>
            <person name="Henrissat B."/>
            <person name="Grigoriev I.V."/>
            <person name="Hibbett D.S."/>
            <person name="Martin F."/>
            <person name="Nordberg H.P."/>
            <person name="Cantor M.N."/>
            <person name="Hua S.X."/>
        </authorList>
    </citation>
    <scope>NUCLEOTIDE SEQUENCE [LARGE SCALE GENOMIC DNA]</scope>
    <source>
        <strain evidence="1 2">Foug A</strain>
    </source>
</reference>
<dbReference type="SUPFAM" id="SSF46689">
    <property type="entry name" value="Homeodomain-like"/>
    <property type="match status" value="1"/>
</dbReference>
<proteinExistence type="predicted"/>
<dbReference type="InParanoid" id="A0A0C3AVI0"/>
<evidence type="ECO:0000313" key="2">
    <source>
        <dbReference type="Proteomes" id="UP000053989"/>
    </source>
</evidence>
<sequence>MGQGKKMSLDIQWAIVRMSGRLSYDEISMYLDVSTRSVRRVMSYFRDYGIIPDAQDSSAQEEHQKNRHLRGVDVEFLLNTIKKTPDVYLDELQTMIALECGKDVSRSTIWRTLRRCGLTMKK</sequence>
<organism evidence="1 2">
    <name type="scientific">Scleroderma citrinum Foug A</name>
    <dbReference type="NCBI Taxonomy" id="1036808"/>
    <lineage>
        <taxon>Eukaryota</taxon>
        <taxon>Fungi</taxon>
        <taxon>Dikarya</taxon>
        <taxon>Basidiomycota</taxon>
        <taxon>Agaricomycotina</taxon>
        <taxon>Agaricomycetes</taxon>
        <taxon>Agaricomycetidae</taxon>
        <taxon>Boletales</taxon>
        <taxon>Sclerodermatineae</taxon>
        <taxon>Sclerodermataceae</taxon>
        <taxon>Scleroderma</taxon>
    </lineage>
</organism>
<keyword evidence="2" id="KW-1185">Reference proteome</keyword>
<accession>A0A0C3AVI0</accession>
<dbReference type="InterPro" id="IPR009057">
    <property type="entry name" value="Homeodomain-like_sf"/>
</dbReference>
<evidence type="ECO:0008006" key="3">
    <source>
        <dbReference type="Google" id="ProtNLM"/>
    </source>
</evidence>